<protein>
    <submittedName>
        <fullName evidence="1">Uncharacterized protein</fullName>
    </submittedName>
</protein>
<sequence length="98" mass="10974">MVGDPMCRIVFRSVFEKSWEKEFSRCAPGILHPFRIAMKKGERSKEKEVTRNPLKRSSTQVYLIFSLTFIIITITTTVAAISTATAAAAALLDHNINT</sequence>
<gene>
    <name evidence="1" type="ORF">L2E82_47735</name>
</gene>
<comment type="caution">
    <text evidence="1">The sequence shown here is derived from an EMBL/GenBank/DDBJ whole genome shotgun (WGS) entry which is preliminary data.</text>
</comment>
<proteinExistence type="predicted"/>
<name>A0ACB8YWT8_CICIN</name>
<organism evidence="1 2">
    <name type="scientific">Cichorium intybus</name>
    <name type="common">Chicory</name>
    <dbReference type="NCBI Taxonomy" id="13427"/>
    <lineage>
        <taxon>Eukaryota</taxon>
        <taxon>Viridiplantae</taxon>
        <taxon>Streptophyta</taxon>
        <taxon>Embryophyta</taxon>
        <taxon>Tracheophyta</taxon>
        <taxon>Spermatophyta</taxon>
        <taxon>Magnoliopsida</taxon>
        <taxon>eudicotyledons</taxon>
        <taxon>Gunneridae</taxon>
        <taxon>Pentapetalae</taxon>
        <taxon>asterids</taxon>
        <taxon>campanulids</taxon>
        <taxon>Asterales</taxon>
        <taxon>Asteraceae</taxon>
        <taxon>Cichorioideae</taxon>
        <taxon>Cichorieae</taxon>
        <taxon>Cichoriinae</taxon>
        <taxon>Cichorium</taxon>
    </lineage>
</organism>
<reference evidence="1 2" key="2">
    <citation type="journal article" date="2022" name="Mol. Ecol. Resour.">
        <title>The genomes of chicory, endive, great burdock and yacon provide insights into Asteraceae paleo-polyploidization history and plant inulin production.</title>
        <authorList>
            <person name="Fan W."/>
            <person name="Wang S."/>
            <person name="Wang H."/>
            <person name="Wang A."/>
            <person name="Jiang F."/>
            <person name="Liu H."/>
            <person name="Zhao H."/>
            <person name="Xu D."/>
            <person name="Zhang Y."/>
        </authorList>
    </citation>
    <scope>NUCLEOTIDE SEQUENCE [LARGE SCALE GENOMIC DNA]</scope>
    <source>
        <strain evidence="2">cv. Punajuju</strain>
        <tissue evidence="1">Leaves</tissue>
    </source>
</reference>
<dbReference type="Proteomes" id="UP001055811">
    <property type="component" value="Linkage Group LG09"/>
</dbReference>
<reference evidence="2" key="1">
    <citation type="journal article" date="2022" name="Mol. Ecol. Resour.">
        <title>The genomes of chicory, endive, great burdock and yacon provide insights into Asteraceae palaeo-polyploidization history and plant inulin production.</title>
        <authorList>
            <person name="Fan W."/>
            <person name="Wang S."/>
            <person name="Wang H."/>
            <person name="Wang A."/>
            <person name="Jiang F."/>
            <person name="Liu H."/>
            <person name="Zhao H."/>
            <person name="Xu D."/>
            <person name="Zhang Y."/>
        </authorList>
    </citation>
    <scope>NUCLEOTIDE SEQUENCE [LARGE SCALE GENOMIC DNA]</scope>
    <source>
        <strain evidence="2">cv. Punajuju</strain>
    </source>
</reference>
<accession>A0ACB8YWT8</accession>
<evidence type="ECO:0000313" key="2">
    <source>
        <dbReference type="Proteomes" id="UP001055811"/>
    </source>
</evidence>
<dbReference type="EMBL" id="CM042017">
    <property type="protein sequence ID" value="KAI3689768.1"/>
    <property type="molecule type" value="Genomic_DNA"/>
</dbReference>
<evidence type="ECO:0000313" key="1">
    <source>
        <dbReference type="EMBL" id="KAI3689768.1"/>
    </source>
</evidence>
<keyword evidence="2" id="KW-1185">Reference proteome</keyword>